<gene>
    <name evidence="1" type="ORF">IMG5_074570</name>
</gene>
<protein>
    <submittedName>
        <fullName evidence="1">Uncharacterized protein</fullName>
    </submittedName>
</protein>
<dbReference type="OrthoDB" id="312406at2759"/>
<keyword evidence="2" id="KW-1185">Reference proteome</keyword>
<dbReference type="EMBL" id="GL983604">
    <property type="protein sequence ID" value="EGR32680.1"/>
    <property type="molecule type" value="Genomic_DNA"/>
</dbReference>
<name>G0QQ25_ICHMU</name>
<evidence type="ECO:0000313" key="1">
    <source>
        <dbReference type="EMBL" id="EGR32680.1"/>
    </source>
</evidence>
<dbReference type="RefSeq" id="XP_004036666.1">
    <property type="nucleotide sequence ID" value="XM_004036618.1"/>
</dbReference>
<sequence length="135" mass="15916">MFRYYLINQAQVWQRICKQKLKLKSPSVEHKSSLCQKTGLQQNDKILINDLPNILSKLNAMDLQYLISEDQSGSVIYKELQSLKGITFDNLSEFIYVEKQGIQIKMFLDQQFGKFEVIEHLGDFYRYRIETNVTI</sequence>
<dbReference type="GeneID" id="14908845"/>
<feature type="non-terminal residue" evidence="1">
    <location>
        <position position="135"/>
    </location>
</feature>
<proteinExistence type="predicted"/>
<dbReference type="AlphaFoldDB" id="G0QQ25"/>
<reference evidence="1 2" key="1">
    <citation type="submission" date="2011-07" db="EMBL/GenBank/DDBJ databases">
        <authorList>
            <person name="Coyne R."/>
            <person name="Brami D."/>
            <person name="Johnson J."/>
            <person name="Hostetler J."/>
            <person name="Hannick L."/>
            <person name="Clark T."/>
            <person name="Cassidy-Hanley D."/>
            <person name="Inman J."/>
        </authorList>
    </citation>
    <scope>NUCLEOTIDE SEQUENCE [LARGE SCALE GENOMIC DNA]</scope>
    <source>
        <strain evidence="1 2">G5</strain>
    </source>
</reference>
<evidence type="ECO:0000313" key="2">
    <source>
        <dbReference type="Proteomes" id="UP000008983"/>
    </source>
</evidence>
<dbReference type="STRING" id="857967.G0QQ25"/>
<accession>G0QQ25</accession>
<organism evidence="1 2">
    <name type="scientific">Ichthyophthirius multifiliis</name>
    <name type="common">White spot disease agent</name>
    <name type="synonym">Ich</name>
    <dbReference type="NCBI Taxonomy" id="5932"/>
    <lineage>
        <taxon>Eukaryota</taxon>
        <taxon>Sar</taxon>
        <taxon>Alveolata</taxon>
        <taxon>Ciliophora</taxon>
        <taxon>Intramacronucleata</taxon>
        <taxon>Oligohymenophorea</taxon>
        <taxon>Hymenostomatida</taxon>
        <taxon>Ophryoglenina</taxon>
        <taxon>Ichthyophthirius</taxon>
    </lineage>
</organism>
<dbReference type="InParanoid" id="G0QQ25"/>
<dbReference type="Proteomes" id="UP000008983">
    <property type="component" value="Unassembled WGS sequence"/>
</dbReference>